<proteinExistence type="inferred from homology"/>
<dbReference type="PROSITE" id="PS51987">
    <property type="entry name" value="GS_CATALYTIC"/>
    <property type="match status" value="1"/>
</dbReference>
<keyword evidence="5" id="KW-0808">Transferase</keyword>
<evidence type="ECO:0000256" key="1">
    <source>
        <dbReference type="ARBA" id="ARBA00022598"/>
    </source>
</evidence>
<sequence>MGEVSDLTISALSLRDGVANPTTLETFLTINPSIEFIRFQWLDYSNVLTVRVTTRKFALSLASRHEPITTPSPILTALTINGELMLEDFDIGEDEVWPDWSSLKVCHYHPGHAQVMCFWYEGGVNNGKGFQRCPRSRLQEITNTAKKDHDIDFLVGVEIEFCIFDASKGTPEPLPVAPNVWSAASLNNKYTPIIEEIVHAINKVGIDVRQFHSEGGPGIYEISLEPLAPLQAEDSLVYCEEAIKNIARQHGLRATLYPKPFEKLTGIGLHHHLSMSRKDKEDPFLASLLEHWKSLAAFFMPNYDSNTRVHPGEWVNWSDHNKSATIRRVRPGHWELRSIDAAANPHLTMTAILTVGLLGITKDKKMTIKDHKKIAFLGLGFEDKDVEEFGLKDKMPTSLKEALGNLKGDEELKEALGPEIIDRYLKIKGKEEEIFGKLIASERRELSMVIL</sequence>
<name>A0A2J6PJZ2_9HELO</name>
<dbReference type="SMART" id="SM01230">
    <property type="entry name" value="Gln-synt_C"/>
    <property type="match status" value="1"/>
</dbReference>
<dbReference type="Gene3D" id="3.30.590.10">
    <property type="entry name" value="Glutamine synthetase/guanido kinase, catalytic domain"/>
    <property type="match status" value="1"/>
</dbReference>
<keyword evidence="1" id="KW-0436">Ligase</keyword>
<dbReference type="EMBL" id="KZ613522">
    <property type="protein sequence ID" value="PMD14355.1"/>
    <property type="molecule type" value="Genomic_DNA"/>
</dbReference>
<dbReference type="PANTHER" id="PTHR43785:SF2">
    <property type="entry name" value="TYPE-1 GLUTAMINE SYNTHETASE 1"/>
    <property type="match status" value="1"/>
</dbReference>
<protein>
    <submittedName>
        <fullName evidence="5">Glutamine synthetase/guanido kinase</fullName>
    </submittedName>
</protein>
<evidence type="ECO:0000313" key="5">
    <source>
        <dbReference type="EMBL" id="PMD14355.1"/>
    </source>
</evidence>
<evidence type="ECO:0000256" key="3">
    <source>
        <dbReference type="RuleBase" id="RU000384"/>
    </source>
</evidence>
<feature type="domain" description="GS catalytic" evidence="4">
    <location>
        <begin position="134"/>
        <end position="451"/>
    </location>
</feature>
<organism evidence="5 6">
    <name type="scientific">Hyaloscypha hepaticicola</name>
    <dbReference type="NCBI Taxonomy" id="2082293"/>
    <lineage>
        <taxon>Eukaryota</taxon>
        <taxon>Fungi</taxon>
        <taxon>Dikarya</taxon>
        <taxon>Ascomycota</taxon>
        <taxon>Pezizomycotina</taxon>
        <taxon>Leotiomycetes</taxon>
        <taxon>Helotiales</taxon>
        <taxon>Hyaloscyphaceae</taxon>
        <taxon>Hyaloscypha</taxon>
    </lineage>
</organism>
<dbReference type="AlphaFoldDB" id="A0A2J6PJZ2"/>
<dbReference type="GO" id="GO:0016301">
    <property type="term" value="F:kinase activity"/>
    <property type="evidence" value="ECO:0007669"/>
    <property type="project" value="UniProtKB-KW"/>
</dbReference>
<comment type="similarity">
    <text evidence="2 3">Belongs to the glutamine synthetase family.</text>
</comment>
<evidence type="ECO:0000259" key="4">
    <source>
        <dbReference type="PROSITE" id="PS51987"/>
    </source>
</evidence>
<dbReference type="PANTHER" id="PTHR43785">
    <property type="entry name" value="GAMMA-GLUTAMYLPUTRESCINE SYNTHETASE"/>
    <property type="match status" value="1"/>
</dbReference>
<evidence type="ECO:0000256" key="2">
    <source>
        <dbReference type="PROSITE-ProRule" id="PRU01331"/>
    </source>
</evidence>
<evidence type="ECO:0000313" key="6">
    <source>
        <dbReference type="Proteomes" id="UP000235672"/>
    </source>
</evidence>
<dbReference type="GO" id="GO:0004356">
    <property type="term" value="F:glutamine synthetase activity"/>
    <property type="evidence" value="ECO:0007669"/>
    <property type="project" value="InterPro"/>
</dbReference>
<dbReference type="InterPro" id="IPR014746">
    <property type="entry name" value="Gln_synth/guanido_kin_cat_dom"/>
</dbReference>
<dbReference type="STRING" id="1745343.A0A2J6PJZ2"/>
<dbReference type="SUPFAM" id="SSF55931">
    <property type="entry name" value="Glutamine synthetase/guanido kinase"/>
    <property type="match status" value="1"/>
</dbReference>
<dbReference type="Proteomes" id="UP000235672">
    <property type="component" value="Unassembled WGS sequence"/>
</dbReference>
<gene>
    <name evidence="5" type="ORF">NA56DRAFT_375754</name>
</gene>
<dbReference type="OrthoDB" id="3364440at2759"/>
<accession>A0A2J6PJZ2</accession>
<dbReference type="InterPro" id="IPR008146">
    <property type="entry name" value="Gln_synth_cat_dom"/>
</dbReference>
<keyword evidence="6" id="KW-1185">Reference proteome</keyword>
<reference evidence="5 6" key="1">
    <citation type="submission" date="2016-05" db="EMBL/GenBank/DDBJ databases">
        <title>A degradative enzymes factory behind the ericoid mycorrhizal symbiosis.</title>
        <authorList>
            <consortium name="DOE Joint Genome Institute"/>
            <person name="Martino E."/>
            <person name="Morin E."/>
            <person name="Grelet G."/>
            <person name="Kuo A."/>
            <person name="Kohler A."/>
            <person name="Daghino S."/>
            <person name="Barry K."/>
            <person name="Choi C."/>
            <person name="Cichocki N."/>
            <person name="Clum A."/>
            <person name="Copeland A."/>
            <person name="Hainaut M."/>
            <person name="Haridas S."/>
            <person name="Labutti K."/>
            <person name="Lindquist E."/>
            <person name="Lipzen A."/>
            <person name="Khouja H.-R."/>
            <person name="Murat C."/>
            <person name="Ohm R."/>
            <person name="Olson A."/>
            <person name="Spatafora J."/>
            <person name="Veneault-Fourrey C."/>
            <person name="Henrissat B."/>
            <person name="Grigoriev I."/>
            <person name="Martin F."/>
            <person name="Perotto S."/>
        </authorList>
    </citation>
    <scope>NUCLEOTIDE SEQUENCE [LARGE SCALE GENOMIC DNA]</scope>
    <source>
        <strain evidence="5 6">UAMH 7357</strain>
    </source>
</reference>
<keyword evidence="5" id="KW-0418">Kinase</keyword>
<dbReference type="Pfam" id="PF00120">
    <property type="entry name" value="Gln-synt_C"/>
    <property type="match status" value="1"/>
</dbReference>